<keyword evidence="3 6" id="KW-0689">Ribosomal protein</keyword>
<dbReference type="InterPro" id="IPR007111">
    <property type="entry name" value="NACHT_NTPase"/>
</dbReference>
<evidence type="ECO:0000256" key="5">
    <source>
        <dbReference type="ARBA" id="ARBA00065089"/>
    </source>
</evidence>
<gene>
    <name evidence="8" type="ORF">RhiXN_09376</name>
</gene>
<dbReference type="InterPro" id="IPR018260">
    <property type="entry name" value="Ribosomal_uL22_CS"/>
</dbReference>
<dbReference type="Gene3D" id="3.40.50.300">
    <property type="entry name" value="P-loop containing nucleotide triphosphate hydrolases"/>
    <property type="match status" value="1"/>
</dbReference>
<dbReference type="PANTHER" id="PTHR11593">
    <property type="entry name" value="60S RIBOSOMAL PROTEIN L17"/>
    <property type="match status" value="1"/>
</dbReference>
<evidence type="ECO:0000256" key="3">
    <source>
        <dbReference type="ARBA" id="ARBA00022980"/>
    </source>
</evidence>
<dbReference type="Gene3D" id="3.90.470.10">
    <property type="entry name" value="Ribosomal protein L22/L17"/>
    <property type="match status" value="1"/>
</dbReference>
<sequence>MVARGSKIRSVAWDRLRGSLQILKNTTSIFPQLSSAISSLLSCLDEFEAAARSRQDFEDLATELATLSDTLNQYIHGPSSIFMSGSVKSISISIENQAKEVRERLSRGKKGGIRGIQEDEELLRYYRRIQTLFRQLQTNANSNTWKIANEHLANTRLESLNPVKQAVYDSGLSTEINRRGCTEGTRTRVLGNLDHWQIDHTSQPILWMNGMAGTGKTAIAWTFCERLEKRNLLAANFFCTHSSAECGRVTRIVPTIAYQLARYSIPYRSTLCKVLAETPDIGSKKIPIQFERLLKEPLQQVKDAIPEHLVVVIDALDECEDRNGVKLFLEMLFRHAPQLPLKFLVTGRPVPDIYGKMMDPSRPREIMSLHEVENSVVRNDIELYFKEQLASMALSSVEISQLVERSGALFVYASNLVDYVQSGKRSGGSHKRLQSLFGTVPGPPKSHLQVDALYKAVLESALNEDERESDERAETLAALRVVLSAHKPIGLEEIASLSGIGDGLPHSDVSDANSSVPDAPQDNDKMVRYASAALATNPEKTARARGEYLRTHFKNMREVAAALTGLKLTKAYTYLDNVKDHKQVIPFRRFAGGVGRASQAKEFGATQGRWPEKSIRFILRLLKNAESNADAKNLELEELIIKNIVVQQAPKTRRRTYRAHGRINPYQGHPAHVEIILSAAEEEVERNKEKDDISKIVAPNRRLLARRRIEASRA</sequence>
<dbReference type="Proteomes" id="UP000650533">
    <property type="component" value="Chromosome 5"/>
</dbReference>
<keyword evidence="2" id="KW-0677">Repeat</keyword>
<dbReference type="PROSITE" id="PS50837">
    <property type="entry name" value="NACHT"/>
    <property type="match status" value="1"/>
</dbReference>
<evidence type="ECO:0000256" key="6">
    <source>
        <dbReference type="RuleBase" id="RU004005"/>
    </source>
</evidence>
<reference evidence="8" key="1">
    <citation type="submission" date="2020-05" db="EMBL/GenBank/DDBJ databases">
        <title>Evolutionary and genomic comparisons of hybrid uninucleate and nonhybrid Rhizoctonia fungi.</title>
        <authorList>
            <person name="Li C."/>
            <person name="Chen X."/>
        </authorList>
    </citation>
    <scope>NUCLEOTIDE SEQUENCE</scope>
    <source>
        <strain evidence="8">AG-1 IA</strain>
    </source>
</reference>
<evidence type="ECO:0000313" key="9">
    <source>
        <dbReference type="Proteomes" id="UP000650533"/>
    </source>
</evidence>
<feature type="domain" description="NACHT" evidence="7">
    <location>
        <begin position="204"/>
        <end position="349"/>
    </location>
</feature>
<dbReference type="CDD" id="cd00336">
    <property type="entry name" value="Ribosomal_L22"/>
    <property type="match status" value="1"/>
</dbReference>
<evidence type="ECO:0000256" key="1">
    <source>
        <dbReference type="ARBA" id="ARBA00009451"/>
    </source>
</evidence>
<evidence type="ECO:0000259" key="7">
    <source>
        <dbReference type="PROSITE" id="PS50837"/>
    </source>
</evidence>
<dbReference type="NCBIfam" id="TIGR01038">
    <property type="entry name" value="uL22_arch_euk"/>
    <property type="match status" value="1"/>
</dbReference>
<dbReference type="InterPro" id="IPR056884">
    <property type="entry name" value="NPHP3-like_N"/>
</dbReference>
<dbReference type="Pfam" id="PF00237">
    <property type="entry name" value="Ribosomal_L22"/>
    <property type="match status" value="1"/>
</dbReference>
<keyword evidence="4 6" id="KW-0687">Ribonucleoprotein</keyword>
<dbReference type="KEGG" id="rsx:RhiXN_09376"/>
<dbReference type="GeneID" id="67031655"/>
<dbReference type="RefSeq" id="XP_043180638.1">
    <property type="nucleotide sequence ID" value="XM_043329192.1"/>
</dbReference>
<dbReference type="InterPro" id="IPR036394">
    <property type="entry name" value="Ribosomal_uL22_sf"/>
</dbReference>
<evidence type="ECO:0000256" key="4">
    <source>
        <dbReference type="ARBA" id="ARBA00023274"/>
    </source>
</evidence>
<dbReference type="InterPro" id="IPR027417">
    <property type="entry name" value="P-loop_NTPase"/>
</dbReference>
<dbReference type="Pfam" id="PF24883">
    <property type="entry name" value="NPHP3_N"/>
    <property type="match status" value="1"/>
</dbReference>
<dbReference type="AlphaFoldDB" id="A0A8H8NUP8"/>
<comment type="subunit">
    <text evidence="5">Component of the large ribosomal subunit (LSU). Mature yeast ribosomes consist of a small (40S) and a large (60S) subunit. The 40S small subunit contains 1 molecule of ribosomal RNA (18S rRNA) and at least 33 different proteins. The large 60S subunit contains 3 rRNA molecules (25S, 5.8S and 5S rRNA) and at least 46 different proteins. uL22 is associated with the polypeptide exit tunnel.</text>
</comment>
<dbReference type="EMBL" id="CP059662">
    <property type="protein sequence ID" value="QRW20401.1"/>
    <property type="molecule type" value="Genomic_DNA"/>
</dbReference>
<comment type="similarity">
    <text evidence="1 6">Belongs to the universal ribosomal protein uL22 family.</text>
</comment>
<name>A0A8H8NUP8_9AGAM</name>
<dbReference type="InterPro" id="IPR001063">
    <property type="entry name" value="Ribosomal_uL22"/>
</dbReference>
<dbReference type="GO" id="GO:0003735">
    <property type="term" value="F:structural constituent of ribosome"/>
    <property type="evidence" value="ECO:0007669"/>
    <property type="project" value="InterPro"/>
</dbReference>
<proteinExistence type="inferred from homology"/>
<dbReference type="SUPFAM" id="SSF52540">
    <property type="entry name" value="P-loop containing nucleoside triphosphate hydrolases"/>
    <property type="match status" value="1"/>
</dbReference>
<dbReference type="PROSITE" id="PS00464">
    <property type="entry name" value="RIBOSOMAL_L22"/>
    <property type="match status" value="1"/>
</dbReference>
<dbReference type="PANTHER" id="PTHR11593:SF10">
    <property type="entry name" value="60S RIBOSOMAL PROTEIN L17"/>
    <property type="match status" value="1"/>
</dbReference>
<dbReference type="GO" id="GO:0002181">
    <property type="term" value="P:cytoplasmic translation"/>
    <property type="evidence" value="ECO:0007669"/>
    <property type="project" value="TreeGrafter"/>
</dbReference>
<evidence type="ECO:0000256" key="2">
    <source>
        <dbReference type="ARBA" id="ARBA00022737"/>
    </source>
</evidence>
<organism evidence="8 9">
    <name type="scientific">Rhizoctonia solani</name>
    <dbReference type="NCBI Taxonomy" id="456999"/>
    <lineage>
        <taxon>Eukaryota</taxon>
        <taxon>Fungi</taxon>
        <taxon>Dikarya</taxon>
        <taxon>Basidiomycota</taxon>
        <taxon>Agaricomycotina</taxon>
        <taxon>Agaricomycetes</taxon>
        <taxon>Cantharellales</taxon>
        <taxon>Ceratobasidiaceae</taxon>
        <taxon>Rhizoctonia</taxon>
    </lineage>
</organism>
<accession>A0A8H8NUP8</accession>
<dbReference type="InterPro" id="IPR005721">
    <property type="entry name" value="Ribosomal_uL22_euk/arc"/>
</dbReference>
<protein>
    <submittedName>
        <fullName evidence="8">Ribosomal protein L22p/L17e</fullName>
    </submittedName>
</protein>
<dbReference type="GO" id="GO:0022625">
    <property type="term" value="C:cytosolic large ribosomal subunit"/>
    <property type="evidence" value="ECO:0007669"/>
    <property type="project" value="TreeGrafter"/>
</dbReference>
<dbReference type="GO" id="GO:0030684">
    <property type="term" value="C:preribosome"/>
    <property type="evidence" value="ECO:0007669"/>
    <property type="project" value="UniProtKB-ARBA"/>
</dbReference>
<dbReference type="FunFam" id="3.90.470.10:FF:000012">
    <property type="entry name" value="60S ribosomal protein L17"/>
    <property type="match status" value="1"/>
</dbReference>
<dbReference type="SUPFAM" id="SSF54843">
    <property type="entry name" value="Ribosomal protein L22"/>
    <property type="match status" value="1"/>
</dbReference>
<evidence type="ECO:0000313" key="8">
    <source>
        <dbReference type="EMBL" id="QRW20401.1"/>
    </source>
</evidence>